<comment type="caution">
    <text evidence="1">The sequence shown here is derived from an EMBL/GenBank/DDBJ whole genome shotgun (WGS) entry which is preliminary data.</text>
</comment>
<name>A0A0N8HGQ3_PSEPU</name>
<gene>
    <name evidence="1" type="ORF">HB13667_06090</name>
</gene>
<evidence type="ECO:0000313" key="1">
    <source>
        <dbReference type="EMBL" id="KPM67612.1"/>
    </source>
</evidence>
<dbReference type="EMBL" id="LKKS01000033">
    <property type="protein sequence ID" value="KPM67612.1"/>
    <property type="molecule type" value="Genomic_DNA"/>
</dbReference>
<sequence>MKQQCIQAVQQAIGRALTQEQIKDIEGRISRNMRQLAQSDPQAWQMKTSADRLTEAANAAAKELQAEAAKKKQRVALTILAHDRVQNVMAQFPDDPLKGLDRLLAFASDYPGIMSIESSSRAIRDEAMSSMLEAIDMTRGKFLGLFADEAKARALVQELHGQDSGVPEAKVGAKQFADVANRLRERFNRAGGDVGYLDDWAIPRSHSQLKVARAKDQWIADHVQWANRSKYFKADGTRMNDAELADFFTNAWETVATGGVNKLEPGRAMGNGARANRGSESRQIHYRDADAYLAAQAKYGDKGLMDLMFGHIDRAARDIALIEAMGPNPNHAMRYHTETAAKQMTQAKPEAKAKIDKRVKRLEQLYTEVAGTREPPASAALANAFDTYRATNVAGKLGSAVITGLSDQGTLALVAKMNGMPVMKVLGNELRMLNPANASHRRLAMRAGLGIDQLIGSLARWGEEGLGTDAEIAGRASKWSQAAATKVMQLSGMNAIDAGNRRAFGTTMMDVTGDLTRRFDSLAALKEGDRKLMQQRGITDQDWSVWRLAQPEDWRGAGDQVLTPGSIYRISDAALQPLAQKVGVSPTRLREQAATRLLGMVLDETNMAIPAPGARERAFMHGNNQRGTWSGEIMRSFWQFKSFPISMISKHWRRAMAQQTGWGKAGYAAALFATATVLGAIATQVNEIASGRDPKNMLDDELGGVPGLRFGLASMLKGGALSLYGDFLFSNTTQGGTSALAAFGGPLAGDLETLLNLRGVTADAALGDRDADVIGARLIQLGKGHLPGANLWYTKAATDHMIFHQLQEYFSPGYLNRMQRRAQREFGQSYWWEPGEAGPARAPDLGAAAGN</sequence>
<protein>
    <submittedName>
        <fullName evidence="1">Uncharacterized protein</fullName>
    </submittedName>
</protein>
<dbReference type="Proteomes" id="UP000050437">
    <property type="component" value="Unassembled WGS sequence"/>
</dbReference>
<organism evidence="1 2">
    <name type="scientific">Pseudomonas putida</name>
    <name type="common">Arthrobacter siderocapsulatus</name>
    <dbReference type="NCBI Taxonomy" id="303"/>
    <lineage>
        <taxon>Bacteria</taxon>
        <taxon>Pseudomonadati</taxon>
        <taxon>Pseudomonadota</taxon>
        <taxon>Gammaproteobacteria</taxon>
        <taxon>Pseudomonadales</taxon>
        <taxon>Pseudomonadaceae</taxon>
        <taxon>Pseudomonas</taxon>
    </lineage>
</organism>
<proteinExistence type="predicted"/>
<accession>A0A0N8HGQ3</accession>
<dbReference type="RefSeq" id="WP_054572286.1">
    <property type="nucleotide sequence ID" value="NZ_LKKS01000033.1"/>
</dbReference>
<evidence type="ECO:0000313" key="2">
    <source>
        <dbReference type="Proteomes" id="UP000050437"/>
    </source>
</evidence>
<reference evidence="1 2" key="1">
    <citation type="submission" date="2015-10" db="EMBL/GenBank/DDBJ databases">
        <title>Pseudomonas putida clinical strains.</title>
        <authorList>
            <person name="Molina L."/>
            <person name="Udaondo Z."/>
        </authorList>
    </citation>
    <scope>NUCLEOTIDE SEQUENCE [LARGE SCALE GENOMIC DNA]</scope>
    <source>
        <strain evidence="1 2">HB13667</strain>
    </source>
</reference>
<dbReference type="AlphaFoldDB" id="A0A0N8HGQ3"/>